<proteinExistence type="predicted"/>
<keyword evidence="1" id="KW-1133">Transmembrane helix</keyword>
<name>A0A437QZL2_9GAMM</name>
<dbReference type="OrthoDB" id="6335751at2"/>
<gene>
    <name evidence="2" type="ORF">EOE67_08550</name>
</gene>
<keyword evidence="1" id="KW-0472">Membrane</keyword>
<dbReference type="RefSeq" id="WP_127698679.1">
    <property type="nucleotide sequence ID" value="NZ_SACS01000007.1"/>
</dbReference>
<keyword evidence="1" id="KW-0812">Transmembrane</keyword>
<organism evidence="2 3">
    <name type="scientific">Rheinheimera riviphila</name>
    <dbReference type="NCBI Taxonomy" id="1834037"/>
    <lineage>
        <taxon>Bacteria</taxon>
        <taxon>Pseudomonadati</taxon>
        <taxon>Pseudomonadota</taxon>
        <taxon>Gammaproteobacteria</taxon>
        <taxon>Chromatiales</taxon>
        <taxon>Chromatiaceae</taxon>
        <taxon>Rheinheimera</taxon>
    </lineage>
</organism>
<dbReference type="Pfam" id="PF22564">
    <property type="entry name" value="HAAS"/>
    <property type="match status" value="1"/>
</dbReference>
<reference evidence="2 3" key="1">
    <citation type="submission" date="2019-01" db="EMBL/GenBank/DDBJ databases">
        <authorList>
            <person name="Chen W.-M."/>
        </authorList>
    </citation>
    <scope>NUCLEOTIDE SEQUENCE [LARGE SCALE GENOMIC DNA]</scope>
    <source>
        <strain evidence="2 3">KYPC3</strain>
    </source>
</reference>
<keyword evidence="3" id="KW-1185">Reference proteome</keyword>
<evidence type="ECO:0000256" key="1">
    <source>
        <dbReference type="SAM" id="Phobius"/>
    </source>
</evidence>
<dbReference type="AlphaFoldDB" id="A0A437QZL2"/>
<evidence type="ECO:0000313" key="2">
    <source>
        <dbReference type="EMBL" id="RVU39949.1"/>
    </source>
</evidence>
<sequence length="189" mass="20989">MEQQQMIHQYLNTLQRYLARLSPAEAKEVIREIESHIFDLIEQREAAGQQADAATILQGFGEPRQLAEQYVAHMTDGAPPPLGFRAIQRVKHGVTASLYYGMAVFGFMTSFCLLFLAGAKLITPDAVGVWAMSEGNSLTIAFLAEPFPPEQELLGMALVPVAIVLGLALMWLTRRVLAVLKNHLYTRHP</sequence>
<comment type="caution">
    <text evidence="2">The sequence shown here is derived from an EMBL/GenBank/DDBJ whole genome shotgun (WGS) entry which is preliminary data.</text>
</comment>
<dbReference type="Proteomes" id="UP000283077">
    <property type="component" value="Unassembled WGS sequence"/>
</dbReference>
<dbReference type="EMBL" id="SACS01000007">
    <property type="protein sequence ID" value="RVU39949.1"/>
    <property type="molecule type" value="Genomic_DNA"/>
</dbReference>
<accession>A0A437QZL2</accession>
<feature type="transmembrane region" description="Helical" evidence="1">
    <location>
        <begin position="98"/>
        <end position="122"/>
    </location>
</feature>
<feature type="transmembrane region" description="Helical" evidence="1">
    <location>
        <begin position="153"/>
        <end position="172"/>
    </location>
</feature>
<protein>
    <recommendedName>
        <fullName evidence="4">DUF1700 domain-containing protein</fullName>
    </recommendedName>
</protein>
<evidence type="ECO:0008006" key="4">
    <source>
        <dbReference type="Google" id="ProtNLM"/>
    </source>
</evidence>
<evidence type="ECO:0000313" key="3">
    <source>
        <dbReference type="Proteomes" id="UP000283077"/>
    </source>
</evidence>